<dbReference type="PROSITE" id="PS51677">
    <property type="entry name" value="NODB"/>
    <property type="match status" value="1"/>
</dbReference>
<organism evidence="3 4">
    <name type="scientific">Anaerosalibacter massiliensis</name>
    <dbReference type="NCBI Taxonomy" id="1347392"/>
    <lineage>
        <taxon>Bacteria</taxon>
        <taxon>Bacillati</taxon>
        <taxon>Bacillota</taxon>
        <taxon>Tissierellia</taxon>
        <taxon>Tissierellales</taxon>
        <taxon>Sporanaerobacteraceae</taxon>
        <taxon>Anaerosalibacter</taxon>
    </lineage>
</organism>
<sequence length="324" mass="36811">MRKQDRFRIPRKKKYKLSRRARRINFIVLCLVVFVAFVGIGKSIGEKLTSKTASGEELDKKEQKSKLDKKQIEKQEKEKKKEEDRKESKNTEKGSEKDNKKSKDINEKGNNKVEEQKKVPDDGRKVAYLTFDDGPSVNVTPQILDILDNYNVKATFFVIGSSAEKKPDLVKREHNSGHAIGNHTYSHNYKYIYANVNNFLTDMDKCENVLKNILGNDFHSSASRFPGGSFEKKKQPFKDALDKKGIAHIDWNALNGDAEGHNIPSSNLIQRVVQTTQGKNKVVILMHDAGAKRTTVQALPGIINYLKKQGYEFQTLDQEAINGL</sequence>
<feature type="compositionally biased region" description="Basic and acidic residues" evidence="1">
    <location>
        <begin position="57"/>
        <end position="119"/>
    </location>
</feature>
<dbReference type="PANTHER" id="PTHR10587:SF125">
    <property type="entry name" value="POLYSACCHARIDE DEACETYLASE YHEN-RELATED"/>
    <property type="match status" value="1"/>
</dbReference>
<dbReference type="Gene3D" id="3.20.20.370">
    <property type="entry name" value="Glycoside hydrolase/deacetylase"/>
    <property type="match status" value="1"/>
</dbReference>
<gene>
    <name evidence="3" type="ORF">NSA23_13080</name>
</gene>
<name>A0A9X2MQ01_9FIRM</name>
<protein>
    <submittedName>
        <fullName evidence="3">Polysaccharide deacetylase</fullName>
    </submittedName>
</protein>
<dbReference type="AlphaFoldDB" id="A0A9X2MQ01"/>
<dbReference type="Pfam" id="PF01522">
    <property type="entry name" value="Polysacc_deac_1"/>
    <property type="match status" value="1"/>
</dbReference>
<dbReference type="Proteomes" id="UP001142078">
    <property type="component" value="Unassembled WGS sequence"/>
</dbReference>
<dbReference type="InterPro" id="IPR050248">
    <property type="entry name" value="Polysacc_deacetylase_ArnD"/>
</dbReference>
<dbReference type="RefSeq" id="WP_050069842.1">
    <property type="nucleotide sequence ID" value="NZ_CABKTM010000049.1"/>
</dbReference>
<evidence type="ECO:0000313" key="4">
    <source>
        <dbReference type="Proteomes" id="UP001142078"/>
    </source>
</evidence>
<keyword evidence="4" id="KW-1185">Reference proteome</keyword>
<evidence type="ECO:0000256" key="1">
    <source>
        <dbReference type="SAM" id="MobiDB-lite"/>
    </source>
</evidence>
<dbReference type="EMBL" id="JANJZL010000011">
    <property type="protein sequence ID" value="MCR2045036.1"/>
    <property type="molecule type" value="Genomic_DNA"/>
</dbReference>
<evidence type="ECO:0000259" key="2">
    <source>
        <dbReference type="PROSITE" id="PS51677"/>
    </source>
</evidence>
<reference evidence="3" key="1">
    <citation type="submission" date="2022-07" db="EMBL/GenBank/DDBJ databases">
        <title>Enhanced cultured diversity of the mouse gut microbiota enables custom-made synthetic communities.</title>
        <authorList>
            <person name="Afrizal A."/>
        </authorList>
    </citation>
    <scope>NUCLEOTIDE SEQUENCE</scope>
    <source>
        <strain evidence="3">DSM 29482</strain>
    </source>
</reference>
<proteinExistence type="predicted"/>
<dbReference type="CDD" id="cd10944">
    <property type="entry name" value="CE4_SmPgdA_like"/>
    <property type="match status" value="1"/>
</dbReference>
<feature type="region of interest" description="Disordered" evidence="1">
    <location>
        <begin position="50"/>
        <end position="119"/>
    </location>
</feature>
<feature type="domain" description="NodB homology" evidence="2">
    <location>
        <begin position="125"/>
        <end position="314"/>
    </location>
</feature>
<dbReference type="GO" id="GO:0005975">
    <property type="term" value="P:carbohydrate metabolic process"/>
    <property type="evidence" value="ECO:0007669"/>
    <property type="project" value="InterPro"/>
</dbReference>
<dbReference type="InterPro" id="IPR002509">
    <property type="entry name" value="NODB_dom"/>
</dbReference>
<dbReference type="InterPro" id="IPR011330">
    <property type="entry name" value="Glyco_hydro/deAcase_b/a-brl"/>
</dbReference>
<comment type="caution">
    <text evidence="3">The sequence shown here is derived from an EMBL/GenBank/DDBJ whole genome shotgun (WGS) entry which is preliminary data.</text>
</comment>
<dbReference type="GO" id="GO:0016810">
    <property type="term" value="F:hydrolase activity, acting on carbon-nitrogen (but not peptide) bonds"/>
    <property type="evidence" value="ECO:0007669"/>
    <property type="project" value="InterPro"/>
</dbReference>
<evidence type="ECO:0000313" key="3">
    <source>
        <dbReference type="EMBL" id="MCR2045036.1"/>
    </source>
</evidence>
<dbReference type="SUPFAM" id="SSF88713">
    <property type="entry name" value="Glycoside hydrolase/deacetylase"/>
    <property type="match status" value="1"/>
</dbReference>
<accession>A0A9X2MQ01</accession>
<dbReference type="PANTHER" id="PTHR10587">
    <property type="entry name" value="GLYCOSYL TRANSFERASE-RELATED"/>
    <property type="match status" value="1"/>
</dbReference>